<sequence>MPEFNIKAFILYSFFLFFFPEFLNFHGLSLLLFAILFSD</sequence>
<gene>
    <name evidence="2" type="ORF">HMPREF6123_0018</name>
</gene>
<organism evidence="2 3">
    <name type="scientific">Oribacterium sinus F0268</name>
    <dbReference type="NCBI Taxonomy" id="585501"/>
    <lineage>
        <taxon>Bacteria</taxon>
        <taxon>Bacillati</taxon>
        <taxon>Bacillota</taxon>
        <taxon>Clostridia</taxon>
        <taxon>Lachnospirales</taxon>
        <taxon>Lachnospiraceae</taxon>
        <taxon>Oribacterium</taxon>
    </lineage>
</organism>
<accession>C2KU49</accession>
<dbReference type="EMBL" id="ACKX01000005">
    <property type="protein sequence ID" value="EEJ52703.1"/>
    <property type="molecule type" value="Genomic_DNA"/>
</dbReference>
<dbReference type="AlphaFoldDB" id="C2KU49"/>
<evidence type="ECO:0000313" key="2">
    <source>
        <dbReference type="EMBL" id="EEJ52703.1"/>
    </source>
</evidence>
<evidence type="ECO:0000256" key="1">
    <source>
        <dbReference type="SAM" id="Phobius"/>
    </source>
</evidence>
<comment type="caution">
    <text evidence="2">The sequence shown here is derived from an EMBL/GenBank/DDBJ whole genome shotgun (WGS) entry which is preliminary data.</text>
</comment>
<keyword evidence="1" id="KW-0812">Transmembrane</keyword>
<protein>
    <submittedName>
        <fullName evidence="2">Uncharacterized protein</fullName>
    </submittedName>
</protein>
<dbReference type="InParanoid" id="C2KU49"/>
<name>C2KU49_9FIRM</name>
<keyword evidence="1" id="KW-1133">Transmembrane helix</keyword>
<evidence type="ECO:0000313" key="3">
    <source>
        <dbReference type="Proteomes" id="UP000004121"/>
    </source>
</evidence>
<dbReference type="Proteomes" id="UP000004121">
    <property type="component" value="Unassembled WGS sequence"/>
</dbReference>
<keyword evidence="3" id="KW-1185">Reference proteome</keyword>
<keyword evidence="1" id="KW-0472">Membrane</keyword>
<dbReference type="HOGENOM" id="CLU_3313734_0_0_9"/>
<reference evidence="2 3" key="1">
    <citation type="submission" date="2009-04" db="EMBL/GenBank/DDBJ databases">
        <authorList>
            <person name="Qin X."/>
            <person name="Bachman B."/>
            <person name="Battles P."/>
            <person name="Bell A."/>
            <person name="Bess C."/>
            <person name="Bickham C."/>
            <person name="Chaboub L."/>
            <person name="Chen D."/>
            <person name="Coyle M."/>
            <person name="Deiros D.R."/>
            <person name="Dinh H."/>
            <person name="Forbes L."/>
            <person name="Fowler G."/>
            <person name="Francisco L."/>
            <person name="Fu Q."/>
            <person name="Gubbala S."/>
            <person name="Hale W."/>
            <person name="Han Y."/>
            <person name="Hemphill L."/>
            <person name="Highlander S.K."/>
            <person name="Hirani K."/>
            <person name="Hogues M."/>
            <person name="Jackson L."/>
            <person name="Jakkamsetti A."/>
            <person name="Javaid M."/>
            <person name="Jiang H."/>
            <person name="Korchina V."/>
            <person name="Kovar C."/>
            <person name="Lara F."/>
            <person name="Lee S."/>
            <person name="Mata R."/>
            <person name="Mathew T."/>
            <person name="Moen C."/>
            <person name="Morales K."/>
            <person name="Munidasa M."/>
            <person name="Nazareth L."/>
            <person name="Ngo R."/>
            <person name="Nguyen L."/>
            <person name="Okwuonu G."/>
            <person name="Ongeri F."/>
            <person name="Patil S."/>
            <person name="Petrosino J."/>
            <person name="Pham C."/>
            <person name="Pham P."/>
            <person name="Pu L.-L."/>
            <person name="Puazo M."/>
            <person name="Raj R."/>
            <person name="Reid J."/>
            <person name="Rouhana J."/>
            <person name="Saada N."/>
            <person name="Shang Y."/>
            <person name="Simmons D."/>
            <person name="Thornton R."/>
            <person name="Warren J."/>
            <person name="Weissenberger G."/>
            <person name="Zhang J."/>
            <person name="Zhang L."/>
            <person name="Zhou C."/>
            <person name="Zhu D."/>
            <person name="Muzny D."/>
            <person name="Worley K."/>
            <person name="Gibbs R."/>
        </authorList>
    </citation>
    <scope>NUCLEOTIDE SEQUENCE [LARGE SCALE GENOMIC DNA]</scope>
    <source>
        <strain evidence="2 3">F0268</strain>
    </source>
</reference>
<feature type="transmembrane region" description="Helical" evidence="1">
    <location>
        <begin position="12"/>
        <end position="37"/>
    </location>
</feature>
<proteinExistence type="predicted"/>